<dbReference type="RefSeq" id="WP_167924952.1">
    <property type="nucleotide sequence ID" value="NZ_JAATVY010000005.1"/>
</dbReference>
<evidence type="ECO:0000313" key="3">
    <source>
        <dbReference type="EMBL" id="NJC70040.1"/>
    </source>
</evidence>
<name>A0ABX0XXR9_9ACTN</name>
<dbReference type="Proteomes" id="UP000722989">
    <property type="component" value="Unassembled WGS sequence"/>
</dbReference>
<dbReference type="Gene3D" id="3.60.40.10">
    <property type="entry name" value="PPM-type phosphatase domain"/>
    <property type="match status" value="1"/>
</dbReference>
<dbReference type="InterPro" id="IPR036457">
    <property type="entry name" value="PPM-type-like_dom_sf"/>
</dbReference>
<sequence>MSVKPLRRTGILVATVCLVVTVVVSWASWTVNKHSNQRLLSLQMRQVATLIANEVPVVSSMLLDAAHVADATQADPAVFQRFVAPQLASSTSLASVSLWRIDGNQRSLVAKAGVEPLLPSDRSADSFFAKLKPGRQMFITGVLPGSPAHFGYAVRTGGDTSGLVVYAEQRLPPNRHVAVPKNSPFGSLRLAVYLGRNPTGSQLLEATAPVPIPGNTHTEVVPFGDTVLTLVGSSSEPLAGPLSATLPWIVLVVGCVVAVVSGGAIEYVSRRRALAERLARENARLYQEQRTIASTLQHALLPEVPQLDGVQVAARYVPGVAGTDVGGDWYDVIHTEPGRCVLAVGDVSGRGLRAATTMALLRFAIRAYVAQGDNIETVLAKLGGLLQFDTHRQFATVLLGEVDTRTGRITVVSAGHFAPLLITGDRAEFLACRVEPPIGVSPDVRPVPASVTVDGPATLLAFTDGLVERPSELIDRGLERLRAVSLKTGDRPLNDLLDGLTAALIPDGTEDDTVILGLRWAR</sequence>
<protein>
    <submittedName>
        <fullName evidence="3">Serine/threonine-protein phosphatase</fullName>
    </submittedName>
</protein>
<dbReference type="EMBL" id="JAATVY010000005">
    <property type="protein sequence ID" value="NJC70040.1"/>
    <property type="molecule type" value="Genomic_DNA"/>
</dbReference>
<reference evidence="3 4" key="1">
    <citation type="submission" date="2020-03" db="EMBL/GenBank/DDBJ databases">
        <title>WGS of the type strain of Planosporangium spp.</title>
        <authorList>
            <person name="Thawai C."/>
        </authorList>
    </citation>
    <scope>NUCLEOTIDE SEQUENCE [LARGE SCALE GENOMIC DNA]</scope>
    <source>
        <strain evidence="3 4">TBRC 5610</strain>
    </source>
</reference>
<dbReference type="InterPro" id="IPR052016">
    <property type="entry name" value="Bact_Sigma-Reg"/>
</dbReference>
<dbReference type="PANTHER" id="PTHR43156">
    <property type="entry name" value="STAGE II SPORULATION PROTEIN E-RELATED"/>
    <property type="match status" value="1"/>
</dbReference>
<evidence type="ECO:0000256" key="1">
    <source>
        <dbReference type="ARBA" id="ARBA00022801"/>
    </source>
</evidence>
<evidence type="ECO:0000259" key="2">
    <source>
        <dbReference type="SMART" id="SM00331"/>
    </source>
</evidence>
<gene>
    <name evidence="3" type="ORF">HC031_10010</name>
</gene>
<keyword evidence="4" id="KW-1185">Reference proteome</keyword>
<dbReference type="InterPro" id="IPR001932">
    <property type="entry name" value="PPM-type_phosphatase-like_dom"/>
</dbReference>
<dbReference type="Pfam" id="PF07228">
    <property type="entry name" value="SpoIIE"/>
    <property type="match status" value="1"/>
</dbReference>
<dbReference type="SMART" id="SM00331">
    <property type="entry name" value="PP2C_SIG"/>
    <property type="match status" value="1"/>
</dbReference>
<keyword evidence="1" id="KW-0378">Hydrolase</keyword>
<feature type="domain" description="PPM-type phosphatase" evidence="2">
    <location>
        <begin position="307"/>
        <end position="519"/>
    </location>
</feature>
<dbReference type="PANTHER" id="PTHR43156:SF2">
    <property type="entry name" value="STAGE II SPORULATION PROTEIN E"/>
    <property type="match status" value="1"/>
</dbReference>
<accession>A0ABX0XXR9</accession>
<proteinExistence type="predicted"/>
<evidence type="ECO:0000313" key="4">
    <source>
        <dbReference type="Proteomes" id="UP000722989"/>
    </source>
</evidence>
<organism evidence="3 4">
    <name type="scientific">Planosporangium thailandense</name>
    <dbReference type="NCBI Taxonomy" id="765197"/>
    <lineage>
        <taxon>Bacteria</taxon>
        <taxon>Bacillati</taxon>
        <taxon>Actinomycetota</taxon>
        <taxon>Actinomycetes</taxon>
        <taxon>Micromonosporales</taxon>
        <taxon>Micromonosporaceae</taxon>
        <taxon>Planosporangium</taxon>
    </lineage>
</organism>
<comment type="caution">
    <text evidence="3">The sequence shown here is derived from an EMBL/GenBank/DDBJ whole genome shotgun (WGS) entry which is preliminary data.</text>
</comment>